<proteinExistence type="predicted"/>
<dbReference type="SMART" id="SM00248">
    <property type="entry name" value="ANK"/>
    <property type="match status" value="2"/>
</dbReference>
<dbReference type="PROSITE" id="PS50088">
    <property type="entry name" value="ANK_REPEAT"/>
    <property type="match status" value="2"/>
</dbReference>
<evidence type="ECO:0000313" key="3">
    <source>
        <dbReference type="Proteomes" id="UP000245591"/>
    </source>
</evidence>
<organism evidence="2 3">
    <name type="scientific">Smittium angustum</name>
    <dbReference type="NCBI Taxonomy" id="133377"/>
    <lineage>
        <taxon>Eukaryota</taxon>
        <taxon>Fungi</taxon>
        <taxon>Fungi incertae sedis</taxon>
        <taxon>Zoopagomycota</taxon>
        <taxon>Kickxellomycotina</taxon>
        <taxon>Harpellomycetes</taxon>
        <taxon>Harpellales</taxon>
        <taxon>Legeriomycetaceae</taxon>
        <taxon>Smittium</taxon>
    </lineage>
</organism>
<dbReference type="Gene3D" id="1.25.40.20">
    <property type="entry name" value="Ankyrin repeat-containing domain"/>
    <property type="match status" value="1"/>
</dbReference>
<accession>A0A2U1J6T6</accession>
<dbReference type="InterPro" id="IPR002110">
    <property type="entry name" value="Ankyrin_rpt"/>
</dbReference>
<evidence type="ECO:0000256" key="1">
    <source>
        <dbReference type="PROSITE-ProRule" id="PRU00023"/>
    </source>
</evidence>
<protein>
    <submittedName>
        <fullName evidence="2">Uncharacterized protein</fullName>
    </submittedName>
</protein>
<gene>
    <name evidence="2" type="ORF">BB558_003168</name>
</gene>
<dbReference type="PROSITE" id="PS50297">
    <property type="entry name" value="ANK_REP_REGION"/>
    <property type="match status" value="2"/>
</dbReference>
<comment type="caution">
    <text evidence="2">The sequence shown here is derived from an EMBL/GenBank/DDBJ whole genome shotgun (WGS) entry which is preliminary data.</text>
</comment>
<dbReference type="Proteomes" id="UP000245591">
    <property type="component" value="Unassembled WGS sequence"/>
</dbReference>
<reference evidence="2 3" key="1">
    <citation type="journal article" date="2018" name="MBio">
        <title>Comparative Genomics Reveals the Core Gene Toolbox for the Fungus-Insect Symbiosis.</title>
        <authorList>
            <person name="Wang Y."/>
            <person name="Stata M."/>
            <person name="Wang W."/>
            <person name="Stajich J.E."/>
            <person name="White M.M."/>
            <person name="Moncalvo J.M."/>
        </authorList>
    </citation>
    <scope>NUCLEOTIDE SEQUENCE [LARGE SCALE GENOMIC DNA]</scope>
    <source>
        <strain evidence="2 3">AUS-126-30</strain>
    </source>
</reference>
<sequence>MKAKITWRGKLHGFGRRGPKPEQEQLLCSVSCQNQNRIQLSEIETGTETITKNTKFQVSENLTSMKSKIFNGADIHVDEDHALRLSCERGNFDIVKYLVENGADIYAKDNDSLKFAKRFGHFDIVNYLVENGADVHEYNDYSLKSAIKLQHWSIEKYIDELIHSKNNARNSKRKMYL</sequence>
<dbReference type="Pfam" id="PF12796">
    <property type="entry name" value="Ank_2"/>
    <property type="match status" value="1"/>
</dbReference>
<dbReference type="EMBL" id="MBFU01000310">
    <property type="protein sequence ID" value="PWA00774.1"/>
    <property type="molecule type" value="Genomic_DNA"/>
</dbReference>
<dbReference type="SUPFAM" id="SSF48403">
    <property type="entry name" value="Ankyrin repeat"/>
    <property type="match status" value="1"/>
</dbReference>
<keyword evidence="1" id="KW-0040">ANK repeat</keyword>
<keyword evidence="3" id="KW-1185">Reference proteome</keyword>
<dbReference type="PANTHER" id="PTHR44207">
    <property type="entry name" value="SURFACE ANTIGEN BSPA-LIKE-RELATED"/>
    <property type="match status" value="1"/>
</dbReference>
<name>A0A2U1J6T6_SMIAN</name>
<feature type="repeat" description="ANK" evidence="1">
    <location>
        <begin position="108"/>
        <end position="140"/>
    </location>
</feature>
<dbReference type="PANTHER" id="PTHR44207:SF1">
    <property type="entry name" value="SURFACE ANTIGEN BSPA-LIKE"/>
    <property type="match status" value="1"/>
</dbReference>
<dbReference type="InterPro" id="IPR036770">
    <property type="entry name" value="Ankyrin_rpt-contain_sf"/>
</dbReference>
<evidence type="ECO:0000313" key="2">
    <source>
        <dbReference type="EMBL" id="PWA00774.1"/>
    </source>
</evidence>
<feature type="repeat" description="ANK" evidence="1">
    <location>
        <begin position="78"/>
        <end position="110"/>
    </location>
</feature>
<dbReference type="AlphaFoldDB" id="A0A2U1J6T6"/>